<dbReference type="NCBIfam" id="TIGR00125">
    <property type="entry name" value="cyt_tran_rel"/>
    <property type="match status" value="1"/>
</dbReference>
<dbReference type="Proteomes" id="UP000074382">
    <property type="component" value="Unassembled WGS sequence"/>
</dbReference>
<sequence length="162" mass="17585">MSRPRTDKVVDLAEFAQTAERARAAGRTVALCHGCFDLLHVGHVHHFDQASRLADVLLVSVSADSVCAKGPGRPAFTLDERMAVIAALEAVDRVCAAPGPTAIEVIRAVRPHLYVKGPDYRHCPGARLRAEAAVVEELGGRLVHTDDRVTSSSTELFRRFHV</sequence>
<dbReference type="PATRIC" id="fig|665004.4.peg.1706"/>
<accession>A0A147KKJ5</accession>
<dbReference type="STRING" id="665004.AC529_04700"/>
<gene>
    <name evidence="4" type="ORF">AC529_04700</name>
</gene>
<dbReference type="InterPro" id="IPR014729">
    <property type="entry name" value="Rossmann-like_a/b/a_fold"/>
</dbReference>
<evidence type="ECO:0000256" key="1">
    <source>
        <dbReference type="ARBA" id="ARBA00022679"/>
    </source>
</evidence>
<dbReference type="InterPro" id="IPR004821">
    <property type="entry name" value="Cyt_trans-like"/>
</dbReference>
<dbReference type="InterPro" id="IPR050385">
    <property type="entry name" value="Archaeal_FAD_synthase"/>
</dbReference>
<evidence type="ECO:0000256" key="2">
    <source>
        <dbReference type="ARBA" id="ARBA00022695"/>
    </source>
</evidence>
<dbReference type="PANTHER" id="PTHR43793">
    <property type="entry name" value="FAD SYNTHASE"/>
    <property type="match status" value="1"/>
</dbReference>
<feature type="domain" description="Cytidyltransferase-like" evidence="3">
    <location>
        <begin position="31"/>
        <end position="120"/>
    </location>
</feature>
<dbReference type="Pfam" id="PF01467">
    <property type="entry name" value="CTP_transf_like"/>
    <property type="match status" value="1"/>
</dbReference>
<evidence type="ECO:0000313" key="5">
    <source>
        <dbReference type="Proteomes" id="UP000074382"/>
    </source>
</evidence>
<proteinExistence type="predicted"/>
<keyword evidence="1" id="KW-0808">Transferase</keyword>
<reference evidence="5" key="1">
    <citation type="journal article" date="2017" name="Acta Aliment.">
        <title>Plant polysaccharide degrading enzyme system of Thermpbifida cellulosilytica TB100 revealed by de novo genome project data.</title>
        <authorList>
            <person name="Toth A."/>
            <person name="Baka E."/>
            <person name="Luzics S."/>
            <person name="Bata-Vidacs I."/>
            <person name="Nagy I."/>
            <person name="Balint B."/>
            <person name="Herceg R."/>
            <person name="Olasz F."/>
            <person name="Wilk T."/>
            <person name="Nagy T."/>
            <person name="Kriszt B."/>
            <person name="Nagy I."/>
            <person name="Kukolya J."/>
        </authorList>
    </citation>
    <scope>NUCLEOTIDE SEQUENCE [LARGE SCALE GENOMIC DNA]</scope>
    <source>
        <strain evidence="5">TB100</strain>
    </source>
</reference>
<dbReference type="SUPFAM" id="SSF52374">
    <property type="entry name" value="Nucleotidylyl transferase"/>
    <property type="match status" value="1"/>
</dbReference>
<evidence type="ECO:0000313" key="4">
    <source>
        <dbReference type="EMBL" id="KUP97759.1"/>
    </source>
</evidence>
<protein>
    <recommendedName>
        <fullName evidence="3">Cytidyltransferase-like domain-containing protein</fullName>
    </recommendedName>
</protein>
<dbReference type="EMBL" id="LGEM01000020">
    <property type="protein sequence ID" value="KUP97759.1"/>
    <property type="molecule type" value="Genomic_DNA"/>
</dbReference>
<evidence type="ECO:0000259" key="3">
    <source>
        <dbReference type="Pfam" id="PF01467"/>
    </source>
</evidence>
<keyword evidence="5" id="KW-1185">Reference proteome</keyword>
<comment type="caution">
    <text evidence="4">The sequence shown here is derived from an EMBL/GenBank/DDBJ whole genome shotgun (WGS) entry which is preliminary data.</text>
</comment>
<name>A0A147KKJ5_THECS</name>
<dbReference type="AlphaFoldDB" id="A0A147KKJ5"/>
<dbReference type="RefSeq" id="WP_068755136.1">
    <property type="nucleotide sequence ID" value="NZ_KQ950181.1"/>
</dbReference>
<dbReference type="PANTHER" id="PTHR43793:SF2">
    <property type="entry name" value="BIFUNCTIONAL PROTEIN HLDE"/>
    <property type="match status" value="1"/>
</dbReference>
<dbReference type="GO" id="GO:0016779">
    <property type="term" value="F:nucleotidyltransferase activity"/>
    <property type="evidence" value="ECO:0007669"/>
    <property type="project" value="UniProtKB-KW"/>
</dbReference>
<keyword evidence="2" id="KW-0548">Nucleotidyltransferase</keyword>
<organism evidence="4 5">
    <name type="scientific">Thermobifida cellulosilytica TB100</name>
    <dbReference type="NCBI Taxonomy" id="665004"/>
    <lineage>
        <taxon>Bacteria</taxon>
        <taxon>Bacillati</taxon>
        <taxon>Actinomycetota</taxon>
        <taxon>Actinomycetes</taxon>
        <taxon>Streptosporangiales</taxon>
        <taxon>Nocardiopsidaceae</taxon>
        <taxon>Thermobifida</taxon>
    </lineage>
</organism>
<dbReference type="Gene3D" id="3.40.50.620">
    <property type="entry name" value="HUPs"/>
    <property type="match status" value="1"/>
</dbReference>